<evidence type="ECO:0000313" key="3">
    <source>
        <dbReference type="EMBL" id="KAF9601688.1"/>
    </source>
</evidence>
<name>A0A835LN26_9MAGN</name>
<accession>A0A835LN26</accession>
<evidence type="ECO:0000256" key="2">
    <source>
        <dbReference type="SAM" id="MobiDB-lite"/>
    </source>
</evidence>
<dbReference type="Proteomes" id="UP000631114">
    <property type="component" value="Unassembled WGS sequence"/>
</dbReference>
<feature type="region of interest" description="Disordered" evidence="2">
    <location>
        <begin position="1"/>
        <end position="27"/>
    </location>
</feature>
<evidence type="ECO:0008006" key="5">
    <source>
        <dbReference type="Google" id="ProtNLM"/>
    </source>
</evidence>
<keyword evidence="1" id="KW-0175">Coiled coil</keyword>
<sequence length="116" mass="13117">MEMKTGGNEQGAETTTTEGGGGGIVGSEEMEIRINTILERIEQFTQQVSELLEAGKTLFKDLSAEFEERMITIHKEQMEKWQDEIKELRMLDASNEESNTLLLNARLLLQNVRVDA</sequence>
<dbReference type="EMBL" id="JADFTS010000006">
    <property type="protein sequence ID" value="KAF9601688.1"/>
    <property type="molecule type" value="Genomic_DNA"/>
</dbReference>
<evidence type="ECO:0000313" key="4">
    <source>
        <dbReference type="Proteomes" id="UP000631114"/>
    </source>
</evidence>
<dbReference type="PANTHER" id="PTHR35500:SF1">
    <property type="entry name" value="OS03G0108700 PROTEIN"/>
    <property type="match status" value="1"/>
</dbReference>
<protein>
    <recommendedName>
        <fullName evidence="5">Knotted 1-binding protein</fullName>
    </recommendedName>
</protein>
<proteinExistence type="predicted"/>
<evidence type="ECO:0000256" key="1">
    <source>
        <dbReference type="SAM" id="Coils"/>
    </source>
</evidence>
<keyword evidence="4" id="KW-1185">Reference proteome</keyword>
<comment type="caution">
    <text evidence="3">The sequence shown here is derived from an EMBL/GenBank/DDBJ whole genome shotgun (WGS) entry which is preliminary data.</text>
</comment>
<dbReference type="OrthoDB" id="1933196at2759"/>
<feature type="coiled-coil region" evidence="1">
    <location>
        <begin position="27"/>
        <end position="91"/>
    </location>
</feature>
<dbReference type="AlphaFoldDB" id="A0A835LN26"/>
<organism evidence="3 4">
    <name type="scientific">Coptis chinensis</name>
    <dbReference type="NCBI Taxonomy" id="261450"/>
    <lineage>
        <taxon>Eukaryota</taxon>
        <taxon>Viridiplantae</taxon>
        <taxon>Streptophyta</taxon>
        <taxon>Embryophyta</taxon>
        <taxon>Tracheophyta</taxon>
        <taxon>Spermatophyta</taxon>
        <taxon>Magnoliopsida</taxon>
        <taxon>Ranunculales</taxon>
        <taxon>Ranunculaceae</taxon>
        <taxon>Coptidoideae</taxon>
        <taxon>Coptis</taxon>
    </lineage>
</organism>
<feature type="compositionally biased region" description="Low complexity" evidence="2">
    <location>
        <begin position="1"/>
        <end position="17"/>
    </location>
</feature>
<dbReference type="PANTHER" id="PTHR35500">
    <property type="entry name" value="OS03G0108700 PROTEIN"/>
    <property type="match status" value="1"/>
</dbReference>
<reference evidence="3 4" key="1">
    <citation type="submission" date="2020-10" db="EMBL/GenBank/DDBJ databases">
        <title>The Coptis chinensis genome and diversification of protoberbering-type alkaloids.</title>
        <authorList>
            <person name="Wang B."/>
            <person name="Shu S."/>
            <person name="Song C."/>
            <person name="Liu Y."/>
        </authorList>
    </citation>
    <scope>NUCLEOTIDE SEQUENCE [LARGE SCALE GENOMIC DNA]</scope>
    <source>
        <strain evidence="3">HL-2020</strain>
        <tissue evidence="3">Leaf</tissue>
    </source>
</reference>
<gene>
    <name evidence="3" type="ORF">IFM89_021818</name>
</gene>